<organism evidence="1 2">
    <name type="scientific">Methylorubrum extorquens (strain DSM 6343 / CIP 106787 / DM4)</name>
    <name type="common">Methylobacterium extorquens</name>
    <dbReference type="NCBI Taxonomy" id="661410"/>
    <lineage>
        <taxon>Bacteria</taxon>
        <taxon>Pseudomonadati</taxon>
        <taxon>Pseudomonadota</taxon>
        <taxon>Alphaproteobacteria</taxon>
        <taxon>Hyphomicrobiales</taxon>
        <taxon>Methylobacteriaceae</taxon>
        <taxon>Methylorubrum</taxon>
    </lineage>
</organism>
<dbReference type="Proteomes" id="UP000008070">
    <property type="component" value="Chromosome"/>
</dbReference>
<dbReference type="HOGENOM" id="CLU_2991518_0_0_5"/>
<evidence type="ECO:0000313" key="1">
    <source>
        <dbReference type="EMBL" id="CAX23271.1"/>
    </source>
</evidence>
<dbReference type="AlphaFoldDB" id="C7CHI7"/>
<proteinExistence type="predicted"/>
<reference evidence="2" key="1">
    <citation type="journal article" date="2009" name="PLoS ONE">
        <title>Methylobacterium genome sequences: a reference blueprint to investigate microbial metabolism of C1 compounds from natural and industrial sources.</title>
        <authorList>
            <person name="Vuilleumier S."/>
            <person name="Chistoserdova L."/>
            <person name="Lee M.-C."/>
            <person name="Bringel F."/>
            <person name="Lajus A."/>
            <person name="Zhou Y."/>
            <person name="Gourion B."/>
            <person name="Barbe V."/>
            <person name="Chang J."/>
            <person name="Cruveiller S."/>
            <person name="Dossat C."/>
            <person name="Gillett W."/>
            <person name="Gruffaz C."/>
            <person name="Haugen E."/>
            <person name="Hourcade E."/>
            <person name="Levy R."/>
            <person name="Mangenot S."/>
            <person name="Muller E."/>
            <person name="Nadalig T."/>
            <person name="Pagni M."/>
            <person name="Penny C."/>
            <person name="Peyraud R."/>
            <person name="Robinson D.G."/>
            <person name="Roche D."/>
            <person name="Rouy Z."/>
            <person name="Saenampechek C."/>
            <person name="Salvignol G."/>
            <person name="Vallenet D."/>
            <person name="Wu Z."/>
            <person name="Marx C.J."/>
            <person name="Vorholt J.A."/>
            <person name="Olson M.V."/>
            <person name="Kaul R."/>
            <person name="Weissenbach J."/>
            <person name="Medigue C."/>
            <person name="Lidstrom M.E."/>
        </authorList>
    </citation>
    <scope>NUCLEOTIDE SEQUENCE [LARGE SCALE GENOMIC DNA]</scope>
    <source>
        <strain evidence="2">DSM 6343 / CIP 106787 / DM4</strain>
    </source>
</reference>
<sequence length="57" mass="6322">MARRNGLEDLCGKLAGTSALDVHRERIELPPPIHGGHFKFPARVDSFLCVRRALEAP</sequence>
<evidence type="ECO:0000313" key="2">
    <source>
        <dbReference type="Proteomes" id="UP000008070"/>
    </source>
</evidence>
<gene>
    <name evidence="1" type="ORF">METD_I1674</name>
</gene>
<dbReference type="EMBL" id="FP103042">
    <property type="protein sequence ID" value="CAX23271.1"/>
    <property type="molecule type" value="Genomic_DNA"/>
</dbReference>
<accession>C7CHI7</accession>
<name>C7CHI7_METED</name>
<protein>
    <submittedName>
        <fullName evidence="1">Uncharacterized protein</fullName>
    </submittedName>
</protein>
<dbReference type="KEGG" id="mdi:METDI1674"/>